<keyword evidence="8" id="KW-1003">Cell membrane</keyword>
<keyword evidence="11 18" id="KW-0812">Transmembrane</keyword>
<feature type="transmembrane region" description="Helical" evidence="20">
    <location>
        <begin position="190"/>
        <end position="211"/>
    </location>
</feature>
<evidence type="ECO:0000256" key="4">
    <source>
        <dbReference type="ARBA" id="ARBA00005189"/>
    </source>
</evidence>
<keyword evidence="13 20" id="KW-1133">Transmembrane helix</keyword>
<evidence type="ECO:0000256" key="19">
    <source>
        <dbReference type="SAM" id="MobiDB-lite"/>
    </source>
</evidence>
<comment type="pathway">
    <text evidence="3 18">Phospholipid metabolism; CDP-diacylglycerol biosynthesis; CDP-diacylglycerol from sn-glycerol 3-phosphate: step 3/3.</text>
</comment>
<evidence type="ECO:0000256" key="9">
    <source>
        <dbReference type="ARBA" id="ARBA00022516"/>
    </source>
</evidence>
<evidence type="ECO:0000313" key="22">
    <source>
        <dbReference type="Proteomes" id="UP001172708"/>
    </source>
</evidence>
<evidence type="ECO:0000256" key="5">
    <source>
        <dbReference type="ARBA" id="ARBA00010185"/>
    </source>
</evidence>
<evidence type="ECO:0000256" key="14">
    <source>
        <dbReference type="ARBA" id="ARBA00023098"/>
    </source>
</evidence>
<evidence type="ECO:0000256" key="16">
    <source>
        <dbReference type="ARBA" id="ARBA00023209"/>
    </source>
</evidence>
<feature type="transmembrane region" description="Helical" evidence="20">
    <location>
        <begin position="165"/>
        <end position="184"/>
    </location>
</feature>
<dbReference type="EMBL" id="JAUHQA010000001">
    <property type="protein sequence ID" value="MDN4479599.1"/>
    <property type="molecule type" value="Genomic_DNA"/>
</dbReference>
<keyword evidence="15 20" id="KW-0472">Membrane</keyword>
<dbReference type="InterPro" id="IPR000374">
    <property type="entry name" value="PC_trans"/>
</dbReference>
<evidence type="ECO:0000256" key="11">
    <source>
        <dbReference type="ARBA" id="ARBA00022692"/>
    </source>
</evidence>
<dbReference type="Pfam" id="PF01148">
    <property type="entry name" value="CTP_transf_1"/>
    <property type="match status" value="1"/>
</dbReference>
<dbReference type="Proteomes" id="UP001172708">
    <property type="component" value="Unassembled WGS sequence"/>
</dbReference>
<dbReference type="PROSITE" id="PS01315">
    <property type="entry name" value="CDS"/>
    <property type="match status" value="1"/>
</dbReference>
<feature type="transmembrane region" description="Helical" evidence="20">
    <location>
        <begin position="87"/>
        <end position="105"/>
    </location>
</feature>
<gene>
    <name evidence="21" type="ORF">QQX02_01495</name>
</gene>
<evidence type="ECO:0000256" key="12">
    <source>
        <dbReference type="ARBA" id="ARBA00022695"/>
    </source>
</evidence>
<keyword evidence="22" id="KW-1185">Reference proteome</keyword>
<evidence type="ECO:0000256" key="6">
    <source>
        <dbReference type="ARBA" id="ARBA00012487"/>
    </source>
</evidence>
<reference evidence="21" key="1">
    <citation type="submission" date="2023-06" db="EMBL/GenBank/DDBJ databases">
        <title>Egi l300058.</title>
        <authorList>
            <person name="Gao L."/>
            <person name="Fang B.-Z."/>
            <person name="Li W.-J."/>
        </authorList>
    </citation>
    <scope>NUCLEOTIDE SEQUENCE</scope>
    <source>
        <strain evidence="21">EGI L300058</strain>
    </source>
</reference>
<evidence type="ECO:0000256" key="1">
    <source>
        <dbReference type="ARBA" id="ARBA00001698"/>
    </source>
</evidence>
<keyword evidence="9" id="KW-0444">Lipid biosynthesis</keyword>
<evidence type="ECO:0000313" key="21">
    <source>
        <dbReference type="EMBL" id="MDN4479599.1"/>
    </source>
</evidence>
<evidence type="ECO:0000256" key="18">
    <source>
        <dbReference type="RuleBase" id="RU003938"/>
    </source>
</evidence>
<keyword evidence="17" id="KW-1208">Phospholipid metabolism</keyword>
<proteinExistence type="inferred from homology"/>
<evidence type="ECO:0000256" key="13">
    <source>
        <dbReference type="ARBA" id="ARBA00022989"/>
    </source>
</evidence>
<keyword evidence="14" id="KW-0443">Lipid metabolism</keyword>
<keyword evidence="12 18" id="KW-0548">Nucleotidyltransferase</keyword>
<sequence>MSIFRRSRPADAPASTAPAAQFGTAVVRDGVDDPRVDPSAPEGVEEPVPQVAPISRSGRNMPIAAAVGLFLLGGVIAAAWWHPLALAALVCIGAFAAVIEWRRVLARTDRRVPLAPIGLATVGLVVATWYGGPEGLVVALMVGCAGTVAWRVVDERIENTLADSMASMLTLLWIPFLASFMVLMELSPDGWQRVIVVVLAAVGSDTGGLFAGMLFGKHPMAPRVSPKKTWEGFAGGLVLGTVTASIAAFFFFDGRWWIGAVVGLASACAAVLGDLAESAVKRDIQVKDMSSVIPGHGGIMDRIDSLLFAAPVAYVVFGLLLGTS</sequence>
<organism evidence="21 22">
    <name type="scientific">Demequina muriae</name>
    <dbReference type="NCBI Taxonomy" id="3051664"/>
    <lineage>
        <taxon>Bacteria</taxon>
        <taxon>Bacillati</taxon>
        <taxon>Actinomycetota</taxon>
        <taxon>Actinomycetes</taxon>
        <taxon>Micrococcales</taxon>
        <taxon>Demequinaceae</taxon>
        <taxon>Demequina</taxon>
    </lineage>
</organism>
<evidence type="ECO:0000256" key="2">
    <source>
        <dbReference type="ARBA" id="ARBA00004651"/>
    </source>
</evidence>
<feature type="transmembrane region" description="Helical" evidence="20">
    <location>
        <begin position="63"/>
        <end position="81"/>
    </location>
</feature>
<comment type="catalytic activity">
    <reaction evidence="1 18">
        <text>a 1,2-diacyl-sn-glycero-3-phosphate + CTP + H(+) = a CDP-1,2-diacyl-sn-glycerol + diphosphate</text>
        <dbReference type="Rhea" id="RHEA:16229"/>
        <dbReference type="ChEBI" id="CHEBI:15378"/>
        <dbReference type="ChEBI" id="CHEBI:33019"/>
        <dbReference type="ChEBI" id="CHEBI:37563"/>
        <dbReference type="ChEBI" id="CHEBI:58332"/>
        <dbReference type="ChEBI" id="CHEBI:58608"/>
        <dbReference type="EC" id="2.7.7.41"/>
    </reaction>
</comment>
<comment type="similarity">
    <text evidence="5 18">Belongs to the CDS family.</text>
</comment>
<comment type="caution">
    <text evidence="21">The sequence shown here is derived from an EMBL/GenBank/DDBJ whole genome shotgun (WGS) entry which is preliminary data.</text>
</comment>
<evidence type="ECO:0000256" key="3">
    <source>
        <dbReference type="ARBA" id="ARBA00005119"/>
    </source>
</evidence>
<dbReference type="RefSeq" id="WP_301140771.1">
    <property type="nucleotide sequence ID" value="NZ_JAUHQA010000001.1"/>
</dbReference>
<evidence type="ECO:0000256" key="7">
    <source>
        <dbReference type="ARBA" id="ARBA00019373"/>
    </source>
</evidence>
<feature type="transmembrane region" description="Helical" evidence="20">
    <location>
        <begin position="136"/>
        <end position="153"/>
    </location>
</feature>
<evidence type="ECO:0000256" key="10">
    <source>
        <dbReference type="ARBA" id="ARBA00022679"/>
    </source>
</evidence>
<dbReference type="PANTHER" id="PTHR46382">
    <property type="entry name" value="PHOSPHATIDATE CYTIDYLYLTRANSFERASE"/>
    <property type="match status" value="1"/>
</dbReference>
<dbReference type="GO" id="GO:0004605">
    <property type="term" value="F:phosphatidate cytidylyltransferase activity"/>
    <property type="evidence" value="ECO:0007669"/>
    <property type="project" value="UniProtKB-EC"/>
</dbReference>
<evidence type="ECO:0000256" key="20">
    <source>
        <dbReference type="SAM" id="Phobius"/>
    </source>
</evidence>
<dbReference type="EC" id="2.7.7.41" evidence="6 18"/>
<evidence type="ECO:0000256" key="15">
    <source>
        <dbReference type="ARBA" id="ARBA00023136"/>
    </source>
</evidence>
<feature type="region of interest" description="Disordered" evidence="19">
    <location>
        <begin position="31"/>
        <end position="50"/>
    </location>
</feature>
<keyword evidence="10 18" id="KW-0808">Transferase</keyword>
<evidence type="ECO:0000256" key="8">
    <source>
        <dbReference type="ARBA" id="ARBA00022475"/>
    </source>
</evidence>
<accession>A0ABT8GE88</accession>
<comment type="subcellular location">
    <subcellularLocation>
        <location evidence="2">Cell membrane</location>
        <topology evidence="2">Multi-pass membrane protein</topology>
    </subcellularLocation>
</comment>
<name>A0ABT8GE88_9MICO</name>
<feature type="transmembrane region" description="Helical" evidence="20">
    <location>
        <begin position="257"/>
        <end position="276"/>
    </location>
</feature>
<keyword evidence="16" id="KW-0594">Phospholipid biosynthesis</keyword>
<comment type="pathway">
    <text evidence="4">Lipid metabolism.</text>
</comment>
<feature type="transmembrane region" description="Helical" evidence="20">
    <location>
        <begin position="306"/>
        <end position="323"/>
    </location>
</feature>
<protein>
    <recommendedName>
        <fullName evidence="7 18">Phosphatidate cytidylyltransferase</fullName>
        <ecNumber evidence="6 18">2.7.7.41</ecNumber>
    </recommendedName>
</protein>
<feature type="transmembrane region" description="Helical" evidence="20">
    <location>
        <begin position="112"/>
        <end position="130"/>
    </location>
</feature>
<evidence type="ECO:0000256" key="17">
    <source>
        <dbReference type="ARBA" id="ARBA00023264"/>
    </source>
</evidence>
<feature type="transmembrane region" description="Helical" evidence="20">
    <location>
        <begin position="232"/>
        <end position="251"/>
    </location>
</feature>
<dbReference type="PANTHER" id="PTHR46382:SF1">
    <property type="entry name" value="PHOSPHATIDATE CYTIDYLYLTRANSFERASE"/>
    <property type="match status" value="1"/>
</dbReference>